<evidence type="ECO:0000256" key="3">
    <source>
        <dbReference type="ARBA" id="ARBA00022692"/>
    </source>
</evidence>
<keyword evidence="10" id="KW-1185">Reference proteome</keyword>
<feature type="transmembrane region" description="Helical" evidence="7">
    <location>
        <begin position="355"/>
        <end position="380"/>
    </location>
</feature>
<evidence type="ECO:0000256" key="6">
    <source>
        <dbReference type="ARBA" id="ARBA00038076"/>
    </source>
</evidence>
<evidence type="ECO:0000256" key="4">
    <source>
        <dbReference type="ARBA" id="ARBA00022989"/>
    </source>
</evidence>
<dbReference type="InterPro" id="IPR003838">
    <property type="entry name" value="ABC3_permease_C"/>
</dbReference>
<dbReference type="Pfam" id="PF02687">
    <property type="entry name" value="FtsX"/>
    <property type="match status" value="2"/>
</dbReference>
<evidence type="ECO:0000256" key="2">
    <source>
        <dbReference type="ARBA" id="ARBA00022475"/>
    </source>
</evidence>
<proteinExistence type="inferred from homology"/>
<evidence type="ECO:0000259" key="8">
    <source>
        <dbReference type="Pfam" id="PF02687"/>
    </source>
</evidence>
<evidence type="ECO:0000313" key="9">
    <source>
        <dbReference type="EMBL" id="MFC4104882.1"/>
    </source>
</evidence>
<keyword evidence="2" id="KW-1003">Cell membrane</keyword>
<dbReference type="PANTHER" id="PTHR30572:SF4">
    <property type="entry name" value="ABC TRANSPORTER PERMEASE YTRF"/>
    <property type="match status" value="1"/>
</dbReference>
<comment type="caution">
    <text evidence="9">The sequence shown here is derived from an EMBL/GenBank/DDBJ whole genome shotgun (WGS) entry which is preliminary data.</text>
</comment>
<sequence>MLTIALSTLRMRWVSFVGTFTALALGVGLIAAAGLVLAASVAAPARPPQRYMVGPAVVAPADTLSVSTRLSGLDSAQLADSPGLPADLVDDVAATGRVVPDRSFYAQVAGVFPDAGAIPNAAAWDAEAAAGGDPVGHGWSAAPPTGYALTAGSAPAHDDEVVVAGLARPGDRVRVRTVAGSRLYTVVGTVSARRSEAPVFFTDAEAARLSPQVDALIAYGPVHAVRAAVGDRARVLSGAGLAALDPDRTRDAAARNDTNALVGIVGGFAAFVAIFVVAATFGYSVVQRRREFALLRTTGATPRQIRRMLFGEVALVSTAASAIGCVLGPLAAPSMLDRLIALGMAPDWLPDSTSWVPLAVAFATGTGVGLSGVLVASWRAGRTRPVEALREAAVDTRALTWGRLLVGGVALCSALVMFTTTVLDPESATSDKTYMPMVMVLTVAVGLLSPLAVAPVTRAVTRLGRSTDGAIGMLVRENTLTSVRRTAATAAPVLVTVGLTALLGGAAGMIDHAENASTGRTVLADYVVRPIGAPGFDRALVARFGAVDGVDVAAPVPTTVYAVHAEAKLIGFPAQAVTPTTLALALDTPVLAGSMADVKDDSIAVPEHWARSVGDLVDVWLADGRPAKLRVAAVLAEGPLPYAYLTPRYGTGLAPMLYVKLRPGADPAAVRAALDQAAAGEKAAIASKAEWLAGLADGQADASRIGLFLVLGIVLSYTAIAIVNMVLMAAAERGTDIAALLLAGATVAQVLRVLVLESLLAVTIGVVLAAGATAVGLGGLWLALLRYSGPVPIALPWTLVGAVTAGAALLAVLATVLPGAWRVRRPAVELAGRRDG</sequence>
<keyword evidence="3 7" id="KW-0812">Transmembrane</keyword>
<name>A0ABV8KG78_9ACTN</name>
<feature type="transmembrane region" description="Helical" evidence="7">
    <location>
        <begin position="762"/>
        <end position="784"/>
    </location>
</feature>
<feature type="transmembrane region" description="Helical" evidence="7">
    <location>
        <begin position="707"/>
        <end position="731"/>
    </location>
</feature>
<dbReference type="EMBL" id="JBHSBN010000001">
    <property type="protein sequence ID" value="MFC4104882.1"/>
    <property type="molecule type" value="Genomic_DNA"/>
</dbReference>
<feature type="transmembrane region" description="Helical" evidence="7">
    <location>
        <begin position="313"/>
        <end position="335"/>
    </location>
</feature>
<organism evidence="9 10">
    <name type="scientific">Micromonospora zhanjiangensis</name>
    <dbReference type="NCBI Taxonomy" id="1522057"/>
    <lineage>
        <taxon>Bacteria</taxon>
        <taxon>Bacillati</taxon>
        <taxon>Actinomycetota</taxon>
        <taxon>Actinomycetes</taxon>
        <taxon>Micromonosporales</taxon>
        <taxon>Micromonosporaceae</taxon>
        <taxon>Micromonospora</taxon>
    </lineage>
</organism>
<accession>A0ABV8KG78</accession>
<protein>
    <submittedName>
        <fullName evidence="9">FtsX-like permease family protein</fullName>
    </submittedName>
</protein>
<reference evidence="10" key="1">
    <citation type="journal article" date="2019" name="Int. J. Syst. Evol. Microbiol.">
        <title>The Global Catalogue of Microorganisms (GCM) 10K type strain sequencing project: providing services to taxonomists for standard genome sequencing and annotation.</title>
        <authorList>
            <consortium name="The Broad Institute Genomics Platform"/>
            <consortium name="The Broad Institute Genome Sequencing Center for Infectious Disease"/>
            <person name="Wu L."/>
            <person name="Ma J."/>
        </authorList>
    </citation>
    <scope>NUCLEOTIDE SEQUENCE [LARGE SCALE GENOMIC DNA]</scope>
    <source>
        <strain evidence="10">2902at01</strain>
    </source>
</reference>
<feature type="transmembrane region" description="Helical" evidence="7">
    <location>
        <begin position="796"/>
        <end position="817"/>
    </location>
</feature>
<dbReference type="Proteomes" id="UP001595868">
    <property type="component" value="Unassembled WGS sequence"/>
</dbReference>
<comment type="subcellular location">
    <subcellularLocation>
        <location evidence="1">Cell membrane</location>
        <topology evidence="1">Multi-pass membrane protein</topology>
    </subcellularLocation>
</comment>
<keyword evidence="5 7" id="KW-0472">Membrane</keyword>
<feature type="transmembrane region" description="Helical" evidence="7">
    <location>
        <begin position="260"/>
        <end position="286"/>
    </location>
</feature>
<comment type="similarity">
    <text evidence="6">Belongs to the ABC-4 integral membrane protein family.</text>
</comment>
<evidence type="ECO:0000256" key="5">
    <source>
        <dbReference type="ARBA" id="ARBA00023136"/>
    </source>
</evidence>
<feature type="domain" description="ABC3 transporter permease C-terminal" evidence="8">
    <location>
        <begin position="709"/>
        <end position="819"/>
    </location>
</feature>
<gene>
    <name evidence="9" type="ORF">ACFOX0_02870</name>
</gene>
<evidence type="ECO:0000256" key="7">
    <source>
        <dbReference type="SAM" id="Phobius"/>
    </source>
</evidence>
<dbReference type="InterPro" id="IPR050250">
    <property type="entry name" value="Macrolide_Exporter_MacB"/>
</dbReference>
<feature type="transmembrane region" description="Helical" evidence="7">
    <location>
        <begin position="434"/>
        <end position="456"/>
    </location>
</feature>
<dbReference type="RefSeq" id="WP_377541804.1">
    <property type="nucleotide sequence ID" value="NZ_JBHSBN010000001.1"/>
</dbReference>
<dbReference type="PANTHER" id="PTHR30572">
    <property type="entry name" value="MEMBRANE COMPONENT OF TRANSPORTER-RELATED"/>
    <property type="match status" value="1"/>
</dbReference>
<feature type="transmembrane region" description="Helical" evidence="7">
    <location>
        <begin position="737"/>
        <end position="755"/>
    </location>
</feature>
<evidence type="ECO:0000256" key="1">
    <source>
        <dbReference type="ARBA" id="ARBA00004651"/>
    </source>
</evidence>
<evidence type="ECO:0000313" key="10">
    <source>
        <dbReference type="Proteomes" id="UP001595868"/>
    </source>
</evidence>
<feature type="transmembrane region" description="Helical" evidence="7">
    <location>
        <begin position="401"/>
        <end position="422"/>
    </location>
</feature>
<feature type="domain" description="ABC3 transporter permease C-terminal" evidence="8">
    <location>
        <begin position="264"/>
        <end position="383"/>
    </location>
</feature>
<keyword evidence="4 7" id="KW-1133">Transmembrane helix</keyword>